<keyword evidence="8 12" id="KW-0862">Zinc</keyword>
<dbReference type="GO" id="GO:0005615">
    <property type="term" value="C:extracellular space"/>
    <property type="evidence" value="ECO:0007669"/>
    <property type="project" value="InterPro"/>
</dbReference>
<feature type="chain" id="PRO_5013424941" description="Extracellular metalloproteinase" evidence="13">
    <location>
        <begin position="20"/>
        <end position="580"/>
    </location>
</feature>
<comment type="cofactor">
    <cofactor evidence="12">
        <name>Zn(2+)</name>
        <dbReference type="ChEBI" id="CHEBI:29105"/>
    </cofactor>
    <text evidence="12">Binds 1 zinc ion per subunit.</text>
</comment>
<dbReference type="OrthoDB" id="3227768at2759"/>
<dbReference type="GO" id="GO:0006508">
    <property type="term" value="P:proteolysis"/>
    <property type="evidence" value="ECO:0007669"/>
    <property type="project" value="UniProtKB-KW"/>
</dbReference>
<dbReference type="InterPro" id="IPR050371">
    <property type="entry name" value="Fungal_virulence_M36"/>
</dbReference>
<evidence type="ECO:0000313" key="17">
    <source>
        <dbReference type="Proteomes" id="UP000217199"/>
    </source>
</evidence>
<evidence type="ECO:0000256" key="11">
    <source>
        <dbReference type="PIRSR" id="PIRSR601842-1"/>
    </source>
</evidence>
<dbReference type="SUPFAM" id="SSF55486">
    <property type="entry name" value="Metalloproteases ('zincins'), catalytic domain"/>
    <property type="match status" value="1"/>
</dbReference>
<dbReference type="GO" id="GO:0008270">
    <property type="term" value="F:zinc ion binding"/>
    <property type="evidence" value="ECO:0007669"/>
    <property type="project" value="InterPro"/>
</dbReference>
<keyword evidence="5 12" id="KW-0479">Metal-binding</keyword>
<feature type="domain" description="FTP" evidence="15">
    <location>
        <begin position="101"/>
        <end position="137"/>
    </location>
</feature>
<dbReference type="PRINTS" id="PR00999">
    <property type="entry name" value="FUNGALYSIN"/>
</dbReference>
<evidence type="ECO:0000256" key="7">
    <source>
        <dbReference type="ARBA" id="ARBA00022801"/>
    </source>
</evidence>
<evidence type="ECO:0000313" key="16">
    <source>
        <dbReference type="EMBL" id="PAV16355.1"/>
    </source>
</evidence>
<evidence type="ECO:0000256" key="4">
    <source>
        <dbReference type="ARBA" id="ARBA00022670"/>
    </source>
</evidence>
<keyword evidence="9 13" id="KW-0482">Metalloprotease</keyword>
<dbReference type="Proteomes" id="UP000217199">
    <property type="component" value="Unassembled WGS sequence"/>
</dbReference>
<evidence type="ECO:0000256" key="6">
    <source>
        <dbReference type="ARBA" id="ARBA00022729"/>
    </source>
</evidence>
<dbReference type="InterPro" id="IPR027268">
    <property type="entry name" value="Peptidase_M4/M1_CTD_sf"/>
</dbReference>
<evidence type="ECO:0000256" key="5">
    <source>
        <dbReference type="ARBA" id="ARBA00022723"/>
    </source>
</evidence>
<evidence type="ECO:0000256" key="12">
    <source>
        <dbReference type="PIRSR" id="PIRSR601842-2"/>
    </source>
</evidence>
<dbReference type="PANTHER" id="PTHR33478">
    <property type="entry name" value="EXTRACELLULAR METALLOPROTEINASE MEP"/>
    <property type="match status" value="1"/>
</dbReference>
<sequence length="580" mass="62425">MVAFSRLALGTALLGSALAAPWPESIKHATHRKREMLNGAKVSAFYPASQFETFGTGIDHPLSKREEPADVKEISVSFVASRLSISEDEIEFKKSFVSDKATHAYLKQKIDGIEIANAVANIALNSDDKIVTFGANFVKPESVSSTIPNISAEDAITAAENELGATHNGFPTSLELLAKDDGSVVLTHVVQVENEHWLEAFVNAETGEVVSVTDFTADSQFLVIPVNKQDQTEGGQVLISDPEDPTSSPEGWNTGSTGTSGNNVIAFKGSQSSITQESATGLVFNFPDDDTLSPTSGSNLDAARTNAFYISNSVHDITYRYGFTESAFNFQNDNFGKGGMGNDRVTISVQDSSGTNNADFSTPPEMFLWTLTSPERDGALENDIVAHENTHGTSNRLTGGGTGRCLQTLESGGMGEGWSDAFADWTEQTADISDFTLGSYVTNDPDGIRSHPYSTSKSVDPLMYSNLQTLNEVHDIGEVWATILHEVLAGLVQAKGFSTTANTNPDGTEGNIVYMHLFIDQLALQPCNPTFLQARDAWIQADVNRFNGENACTLWTAFAKRGLGVNAANHRDDSTIPSDC</sequence>
<feature type="binding site" evidence="12">
    <location>
        <position position="416"/>
    </location>
    <ligand>
        <name>Zn(2+)</name>
        <dbReference type="ChEBI" id="CHEBI:29105"/>
        <note>catalytic</note>
    </ligand>
</feature>
<dbReference type="InterPro" id="IPR011096">
    <property type="entry name" value="FTP_domain"/>
</dbReference>
<feature type="region of interest" description="Disordered" evidence="14">
    <location>
        <begin position="239"/>
        <end position="259"/>
    </location>
</feature>
<keyword evidence="3 13" id="KW-0964">Secreted</keyword>
<dbReference type="InterPro" id="IPR001842">
    <property type="entry name" value="Peptidase_M36"/>
</dbReference>
<dbReference type="AlphaFoldDB" id="A0A286U9W5"/>
<gene>
    <name evidence="16" type="ORF">PNOK_0797500</name>
</gene>
<dbReference type="EMBL" id="NBII01000008">
    <property type="protein sequence ID" value="PAV16355.1"/>
    <property type="molecule type" value="Genomic_DNA"/>
</dbReference>
<accession>A0A286U9W5</accession>
<evidence type="ECO:0000256" key="9">
    <source>
        <dbReference type="ARBA" id="ARBA00023049"/>
    </source>
</evidence>
<dbReference type="GO" id="GO:0004222">
    <property type="term" value="F:metalloendopeptidase activity"/>
    <property type="evidence" value="ECO:0007669"/>
    <property type="project" value="InterPro"/>
</dbReference>
<reference evidence="16 17" key="1">
    <citation type="journal article" date="2017" name="Mol. Ecol.">
        <title>Comparative and population genomic landscape of Phellinus noxius: A hypervariable fungus causing root rot in trees.</title>
        <authorList>
            <person name="Chung C.L."/>
            <person name="Lee T.J."/>
            <person name="Akiba M."/>
            <person name="Lee H.H."/>
            <person name="Kuo T.H."/>
            <person name="Liu D."/>
            <person name="Ke H.M."/>
            <person name="Yokoi T."/>
            <person name="Roa M.B."/>
            <person name="Lu M.J."/>
            <person name="Chang Y.Y."/>
            <person name="Ann P.J."/>
            <person name="Tsai J.N."/>
            <person name="Chen C.Y."/>
            <person name="Tzean S.S."/>
            <person name="Ota Y."/>
            <person name="Hattori T."/>
            <person name="Sahashi N."/>
            <person name="Liou R.F."/>
            <person name="Kikuchi T."/>
            <person name="Tsai I.J."/>
        </authorList>
    </citation>
    <scope>NUCLEOTIDE SEQUENCE [LARGE SCALE GENOMIC DNA]</scope>
    <source>
        <strain evidence="16 17">FFPRI411160</strain>
    </source>
</reference>
<evidence type="ECO:0000256" key="13">
    <source>
        <dbReference type="RuleBase" id="RU364017"/>
    </source>
</evidence>
<dbReference type="PANTHER" id="PTHR33478:SF1">
    <property type="entry name" value="EXTRACELLULAR METALLOPROTEINASE MEP"/>
    <property type="match status" value="1"/>
</dbReference>
<dbReference type="Gene3D" id="3.10.170.10">
    <property type="match status" value="1"/>
</dbReference>
<dbReference type="InParanoid" id="A0A286U9W5"/>
<evidence type="ECO:0000256" key="2">
    <source>
        <dbReference type="ARBA" id="ARBA00006006"/>
    </source>
</evidence>
<keyword evidence="4 13" id="KW-0645">Protease</keyword>
<evidence type="ECO:0000256" key="1">
    <source>
        <dbReference type="ARBA" id="ARBA00004613"/>
    </source>
</evidence>
<protein>
    <recommendedName>
        <fullName evidence="13">Extracellular metalloproteinase</fullName>
        <ecNumber evidence="13">3.4.24.-</ecNumber>
    </recommendedName>
    <alternativeName>
        <fullName evidence="13">Fungalysin</fullName>
    </alternativeName>
</protein>
<organism evidence="16 17">
    <name type="scientific">Pyrrhoderma noxium</name>
    <dbReference type="NCBI Taxonomy" id="2282107"/>
    <lineage>
        <taxon>Eukaryota</taxon>
        <taxon>Fungi</taxon>
        <taxon>Dikarya</taxon>
        <taxon>Basidiomycota</taxon>
        <taxon>Agaricomycotina</taxon>
        <taxon>Agaricomycetes</taxon>
        <taxon>Hymenochaetales</taxon>
        <taxon>Hymenochaetaceae</taxon>
        <taxon>Pyrrhoderma</taxon>
    </lineage>
</organism>
<dbReference type="Pfam" id="PF02128">
    <property type="entry name" value="Peptidase_M36"/>
    <property type="match status" value="1"/>
</dbReference>
<keyword evidence="10 13" id="KW-0865">Zymogen</keyword>
<feature type="binding site" evidence="12">
    <location>
        <position position="391"/>
    </location>
    <ligand>
        <name>Zn(2+)</name>
        <dbReference type="ChEBI" id="CHEBI:29105"/>
        <note>catalytic</note>
    </ligand>
</feature>
<proteinExistence type="inferred from homology"/>
<evidence type="ECO:0000256" key="8">
    <source>
        <dbReference type="ARBA" id="ARBA00022833"/>
    </source>
</evidence>
<feature type="active site" evidence="11">
    <location>
        <position position="388"/>
    </location>
</feature>
<name>A0A286U9W5_9AGAM</name>
<evidence type="ECO:0000256" key="14">
    <source>
        <dbReference type="SAM" id="MobiDB-lite"/>
    </source>
</evidence>
<feature type="binding site" evidence="12">
    <location>
        <position position="218"/>
    </location>
    <ligand>
        <name>Zn(2+)</name>
        <dbReference type="ChEBI" id="CHEBI:29105"/>
        <note>catalytic</note>
    </ligand>
</feature>
<evidence type="ECO:0000256" key="10">
    <source>
        <dbReference type="ARBA" id="ARBA00023145"/>
    </source>
</evidence>
<dbReference type="Pfam" id="PF07504">
    <property type="entry name" value="FTP"/>
    <property type="match status" value="1"/>
</dbReference>
<dbReference type="CDD" id="cd09596">
    <property type="entry name" value="M36"/>
    <property type="match status" value="1"/>
</dbReference>
<comment type="similarity">
    <text evidence="2 13">Belongs to the peptidase M36 family.</text>
</comment>
<feature type="signal peptide" evidence="13">
    <location>
        <begin position="1"/>
        <end position="19"/>
    </location>
</feature>
<dbReference type="Gene3D" id="1.10.390.10">
    <property type="entry name" value="Neutral Protease Domain 2"/>
    <property type="match status" value="1"/>
</dbReference>
<keyword evidence="17" id="KW-1185">Reference proteome</keyword>
<keyword evidence="6 13" id="KW-0732">Signal</keyword>
<dbReference type="EC" id="3.4.24.-" evidence="13"/>
<comment type="caution">
    <text evidence="16">The sequence shown here is derived from an EMBL/GenBank/DDBJ whole genome shotgun (WGS) entry which is preliminary data.</text>
</comment>
<feature type="binding site" evidence="12">
    <location>
        <position position="387"/>
    </location>
    <ligand>
        <name>Zn(2+)</name>
        <dbReference type="ChEBI" id="CHEBI:29105"/>
        <note>catalytic</note>
    </ligand>
</feature>
<comment type="subcellular location">
    <subcellularLocation>
        <location evidence="1 13">Secreted</location>
    </subcellularLocation>
</comment>
<keyword evidence="7 13" id="KW-0378">Hydrolase</keyword>
<evidence type="ECO:0000256" key="3">
    <source>
        <dbReference type="ARBA" id="ARBA00022525"/>
    </source>
</evidence>
<evidence type="ECO:0000259" key="15">
    <source>
        <dbReference type="Pfam" id="PF07504"/>
    </source>
</evidence>